<protein>
    <submittedName>
        <fullName evidence="1">Uncharacterized protein</fullName>
    </submittedName>
</protein>
<sequence length="83" mass="9542">MYNLEFIKDGKEYKKVDKRVARKLFDAGGVVYLAPCKANPCSDWVGLIDIRKESAAFDTVINKFEYYNCNTELGKRAAYYVES</sequence>
<accession>A0A8S5V6C3</accession>
<dbReference type="EMBL" id="BK016207">
    <property type="protein sequence ID" value="DAG02237.1"/>
    <property type="molecule type" value="Genomic_DNA"/>
</dbReference>
<reference evidence="1" key="1">
    <citation type="journal article" date="2021" name="Proc. Natl. Acad. Sci. U.S.A.">
        <title>A Catalog of Tens of Thousands of Viruses from Human Metagenomes Reveals Hidden Associations with Chronic Diseases.</title>
        <authorList>
            <person name="Tisza M.J."/>
            <person name="Buck C.B."/>
        </authorList>
    </citation>
    <scope>NUCLEOTIDE SEQUENCE</scope>
    <source>
        <strain evidence="1">Ctmqu18</strain>
    </source>
</reference>
<proteinExistence type="predicted"/>
<name>A0A8S5V6C3_9CAUD</name>
<organism evidence="1">
    <name type="scientific">Siphoviridae sp. ctmqu18</name>
    <dbReference type="NCBI Taxonomy" id="2825655"/>
    <lineage>
        <taxon>Viruses</taxon>
        <taxon>Duplodnaviria</taxon>
        <taxon>Heunggongvirae</taxon>
        <taxon>Uroviricota</taxon>
        <taxon>Caudoviricetes</taxon>
    </lineage>
</organism>
<evidence type="ECO:0000313" key="1">
    <source>
        <dbReference type="EMBL" id="DAG02237.1"/>
    </source>
</evidence>